<feature type="transmembrane region" description="Helical" evidence="2">
    <location>
        <begin position="35"/>
        <end position="57"/>
    </location>
</feature>
<comment type="caution">
    <text evidence="4">The sequence shown here is derived from an EMBL/GenBank/DDBJ whole genome shotgun (WGS) entry which is preliminary data.</text>
</comment>
<dbReference type="GO" id="GO:0016020">
    <property type="term" value="C:membrane"/>
    <property type="evidence" value="ECO:0007669"/>
    <property type="project" value="InterPro"/>
</dbReference>
<dbReference type="EMBL" id="JASJOS010000009">
    <property type="protein sequence ID" value="MDJ1482754.1"/>
    <property type="molecule type" value="Genomic_DNA"/>
</dbReference>
<protein>
    <submittedName>
        <fullName evidence="4">Histidine kinase</fullName>
    </submittedName>
</protein>
<dbReference type="InterPro" id="IPR010559">
    <property type="entry name" value="Sig_transdc_His_kin_internal"/>
</dbReference>
<evidence type="ECO:0000259" key="3">
    <source>
        <dbReference type="Pfam" id="PF06580"/>
    </source>
</evidence>
<sequence>MAINKEYKLLLLASPLIAFYGIAPVYLFAHIKPAYIVVSYLALTLMIMFFWLANSLLFKTSLTQVTKYIISYSGSLVFHLGILLFIPILSENLQTLSFFIYPLISTLAINSIILIILRLQRLKEDKVSVEVELDKVKLENLEAQKKALTQQLQPHFLFNALSTLKSLITLDQDRAVQYTLSLSEFLRYTNQAGNTQIVSLKEEIAFTQEYLHLQVTRFGEALQYSVQIADPLLQCHVPAFAVQSLVENAIKHNALSVKKPLLIQIFSEDKHVVITNPKQPKPLQVTSGTGLINLSNRYMLMFQTSIEVTDQKDIFTVKVPVVCL</sequence>
<accession>A0AAE3QTX0</accession>
<dbReference type="InterPro" id="IPR050640">
    <property type="entry name" value="Bact_2-comp_sensor_kinase"/>
</dbReference>
<feature type="transmembrane region" description="Helical" evidence="2">
    <location>
        <begin position="96"/>
        <end position="117"/>
    </location>
</feature>
<evidence type="ECO:0000313" key="5">
    <source>
        <dbReference type="Proteomes" id="UP001241110"/>
    </source>
</evidence>
<feature type="domain" description="Signal transduction histidine kinase internal region" evidence="3">
    <location>
        <begin position="143"/>
        <end position="222"/>
    </location>
</feature>
<keyword evidence="4" id="KW-0808">Transferase</keyword>
<keyword evidence="2" id="KW-0472">Membrane</keyword>
<dbReference type="PANTHER" id="PTHR34220">
    <property type="entry name" value="SENSOR HISTIDINE KINASE YPDA"/>
    <property type="match status" value="1"/>
</dbReference>
<dbReference type="Proteomes" id="UP001241110">
    <property type="component" value="Unassembled WGS sequence"/>
</dbReference>
<name>A0AAE3QTX0_9BACT</name>
<organism evidence="4 5">
    <name type="scientific">Xanthocytophaga flava</name>
    <dbReference type="NCBI Taxonomy" id="3048013"/>
    <lineage>
        <taxon>Bacteria</taxon>
        <taxon>Pseudomonadati</taxon>
        <taxon>Bacteroidota</taxon>
        <taxon>Cytophagia</taxon>
        <taxon>Cytophagales</taxon>
        <taxon>Rhodocytophagaceae</taxon>
        <taxon>Xanthocytophaga</taxon>
    </lineage>
</organism>
<dbReference type="AlphaFoldDB" id="A0AAE3QTX0"/>
<keyword evidence="1" id="KW-0175">Coiled coil</keyword>
<dbReference type="GO" id="GO:0000155">
    <property type="term" value="F:phosphorelay sensor kinase activity"/>
    <property type="evidence" value="ECO:0007669"/>
    <property type="project" value="InterPro"/>
</dbReference>
<feature type="transmembrane region" description="Helical" evidence="2">
    <location>
        <begin position="69"/>
        <end position="90"/>
    </location>
</feature>
<gene>
    <name evidence="4" type="ORF">QNI16_19800</name>
</gene>
<evidence type="ECO:0000313" key="4">
    <source>
        <dbReference type="EMBL" id="MDJ1482754.1"/>
    </source>
</evidence>
<dbReference type="PANTHER" id="PTHR34220:SF7">
    <property type="entry name" value="SENSOR HISTIDINE KINASE YPDA"/>
    <property type="match status" value="1"/>
</dbReference>
<reference evidence="4" key="1">
    <citation type="submission" date="2023-05" db="EMBL/GenBank/DDBJ databases">
        <authorList>
            <person name="Zhang X."/>
        </authorList>
    </citation>
    <scope>NUCLEOTIDE SEQUENCE</scope>
    <source>
        <strain evidence="4">YF14B1</strain>
    </source>
</reference>
<evidence type="ECO:0000256" key="2">
    <source>
        <dbReference type="SAM" id="Phobius"/>
    </source>
</evidence>
<proteinExistence type="predicted"/>
<dbReference type="RefSeq" id="WP_313982096.1">
    <property type="nucleotide sequence ID" value="NZ_JASJOS010000009.1"/>
</dbReference>
<keyword evidence="2" id="KW-0812">Transmembrane</keyword>
<evidence type="ECO:0000256" key="1">
    <source>
        <dbReference type="SAM" id="Coils"/>
    </source>
</evidence>
<keyword evidence="4" id="KW-0418">Kinase</keyword>
<keyword evidence="2" id="KW-1133">Transmembrane helix</keyword>
<feature type="transmembrane region" description="Helical" evidence="2">
    <location>
        <begin position="9"/>
        <end position="29"/>
    </location>
</feature>
<feature type="coiled-coil region" evidence="1">
    <location>
        <begin position="119"/>
        <end position="151"/>
    </location>
</feature>
<dbReference type="Pfam" id="PF06580">
    <property type="entry name" value="His_kinase"/>
    <property type="match status" value="1"/>
</dbReference>